<accession>A0ABV3S311</accession>
<protein>
    <submittedName>
        <fullName evidence="1">MepB family protein</fullName>
    </submittedName>
</protein>
<evidence type="ECO:0000313" key="1">
    <source>
        <dbReference type="EMBL" id="MEX0380852.1"/>
    </source>
</evidence>
<evidence type="ECO:0000313" key="2">
    <source>
        <dbReference type="Proteomes" id="UP001556617"/>
    </source>
</evidence>
<gene>
    <name evidence="1" type="ORF">AB3K24_05750</name>
</gene>
<reference evidence="1 2" key="1">
    <citation type="submission" date="2024-07" db="EMBL/GenBank/DDBJ databases">
        <authorList>
            <person name="Yun M."/>
        </authorList>
    </citation>
    <scope>NUCLEOTIDE SEQUENCE [LARGE SCALE GENOMIC DNA]</scope>
    <source>
        <strain evidence="1 2">MS01</strain>
    </source>
</reference>
<sequence>MNQSIQLINSATDKLTDNIEQISEESQNSVYEGFRFRLKSKTYRSRLAKKTPTKKGYFVAFWEKDSQGKNKPFDYDSSPNFLIINMIDSDNKGQFVFPKAILAQEKILVSTNSKGKMALRIYPDWIKELNKTALKTQQWQKPYFIDLSKDLIDYAKIQQLYTS</sequence>
<dbReference type="Pfam" id="PF08877">
    <property type="entry name" value="MepB-like"/>
    <property type="match status" value="1"/>
</dbReference>
<keyword evidence="2" id="KW-1185">Reference proteome</keyword>
<dbReference type="RefSeq" id="WP_367974238.1">
    <property type="nucleotide sequence ID" value="NZ_JBFPEQ010000001.1"/>
</dbReference>
<dbReference type="Gene3D" id="3.40.1350.140">
    <property type="entry name" value="MepB-like"/>
    <property type="match status" value="1"/>
</dbReference>
<name>A0ABV3S311_9LACO</name>
<dbReference type="Proteomes" id="UP001556617">
    <property type="component" value="Unassembled WGS sequence"/>
</dbReference>
<dbReference type="EMBL" id="JBFPER010000001">
    <property type="protein sequence ID" value="MEX0380852.1"/>
    <property type="molecule type" value="Genomic_DNA"/>
</dbReference>
<dbReference type="InterPro" id="IPR038231">
    <property type="entry name" value="MepB-like_sf"/>
</dbReference>
<proteinExistence type="predicted"/>
<dbReference type="InterPro" id="IPR011235">
    <property type="entry name" value="MepB-like"/>
</dbReference>
<dbReference type="PIRSF" id="PIRSF032285">
    <property type="entry name" value="UCP032285"/>
    <property type="match status" value="1"/>
</dbReference>
<comment type="caution">
    <text evidence="1">The sequence shown here is derived from an EMBL/GenBank/DDBJ whole genome shotgun (WGS) entry which is preliminary data.</text>
</comment>
<organism evidence="1 2">
    <name type="scientific">Leuconostoc aquikimchii</name>
    <dbReference type="NCBI Taxonomy" id="3236804"/>
    <lineage>
        <taxon>Bacteria</taxon>
        <taxon>Bacillati</taxon>
        <taxon>Bacillota</taxon>
        <taxon>Bacilli</taxon>
        <taxon>Lactobacillales</taxon>
        <taxon>Lactobacillaceae</taxon>
        <taxon>Leuconostoc</taxon>
    </lineage>
</organism>